<dbReference type="Proteomes" id="UP001499930">
    <property type="component" value="Unassembled WGS sequence"/>
</dbReference>
<dbReference type="InterPro" id="IPR008927">
    <property type="entry name" value="6-PGluconate_DH-like_C_sf"/>
</dbReference>
<dbReference type="InterPro" id="IPR006108">
    <property type="entry name" value="3HC_DH_C"/>
</dbReference>
<dbReference type="InterPro" id="IPR013328">
    <property type="entry name" value="6PGD_dom2"/>
</dbReference>
<evidence type="ECO:0000313" key="6">
    <source>
        <dbReference type="EMBL" id="GAA3031837.1"/>
    </source>
</evidence>
<dbReference type="SUPFAM" id="SSF51735">
    <property type="entry name" value="NAD(P)-binding Rossmann-fold domains"/>
    <property type="match status" value="1"/>
</dbReference>
<evidence type="ECO:0000313" key="7">
    <source>
        <dbReference type="Proteomes" id="UP001499930"/>
    </source>
</evidence>
<accession>A0ABP6L818</accession>
<evidence type="ECO:0000256" key="1">
    <source>
        <dbReference type="ARBA" id="ARBA00005086"/>
    </source>
</evidence>
<dbReference type="PIRSF" id="PIRSF000105">
    <property type="entry name" value="HCDH"/>
    <property type="match status" value="1"/>
</dbReference>
<dbReference type="EMBL" id="BAAAWD010000019">
    <property type="protein sequence ID" value="GAA3031837.1"/>
    <property type="molecule type" value="Genomic_DNA"/>
</dbReference>
<proteinExistence type="inferred from homology"/>
<evidence type="ECO:0000259" key="5">
    <source>
        <dbReference type="Pfam" id="PF02737"/>
    </source>
</evidence>
<dbReference type="InterPro" id="IPR036291">
    <property type="entry name" value="NAD(P)-bd_dom_sf"/>
</dbReference>
<dbReference type="PANTHER" id="PTHR48075">
    <property type="entry name" value="3-HYDROXYACYL-COA DEHYDROGENASE FAMILY PROTEIN"/>
    <property type="match status" value="1"/>
</dbReference>
<dbReference type="NCBIfam" id="NF005875">
    <property type="entry name" value="PRK07819.1"/>
    <property type="match status" value="1"/>
</dbReference>
<comment type="pathway">
    <text evidence="1">Lipid metabolism; butanoate metabolism.</text>
</comment>
<dbReference type="PANTHER" id="PTHR48075:SF9">
    <property type="entry name" value="3-HYDROXYBUTYRYL-COA DEHYDROGENASE"/>
    <property type="match status" value="1"/>
</dbReference>
<dbReference type="InterPro" id="IPR006176">
    <property type="entry name" value="3-OHacyl-CoA_DH_NAD-bd"/>
</dbReference>
<gene>
    <name evidence="6" type="ORF">GCM10017559_68730</name>
</gene>
<protein>
    <submittedName>
        <fullName evidence="6">3-hydroxybutyryl-CoA dehydrogenase</fullName>
    </submittedName>
</protein>
<feature type="domain" description="3-hydroxyacyl-CoA dehydrogenase NAD binding" evidence="5">
    <location>
        <begin position="16"/>
        <end position="193"/>
    </location>
</feature>
<feature type="domain" description="3-hydroxyacyl-CoA dehydrogenase C-terminal" evidence="4">
    <location>
        <begin position="198"/>
        <end position="294"/>
    </location>
</feature>
<evidence type="ECO:0000256" key="3">
    <source>
        <dbReference type="ARBA" id="ARBA00023002"/>
    </source>
</evidence>
<dbReference type="Pfam" id="PF02737">
    <property type="entry name" value="3HCDH_N"/>
    <property type="match status" value="1"/>
</dbReference>
<dbReference type="SUPFAM" id="SSF48179">
    <property type="entry name" value="6-phosphogluconate dehydrogenase C-terminal domain-like"/>
    <property type="match status" value="1"/>
</dbReference>
<dbReference type="Gene3D" id="1.10.1040.10">
    <property type="entry name" value="N-(1-d-carboxylethyl)-l-norvaline Dehydrogenase, domain 2"/>
    <property type="match status" value="1"/>
</dbReference>
<dbReference type="Pfam" id="PF00725">
    <property type="entry name" value="3HCDH"/>
    <property type="match status" value="1"/>
</dbReference>
<dbReference type="Gene3D" id="3.40.50.720">
    <property type="entry name" value="NAD(P)-binding Rossmann-like Domain"/>
    <property type="match status" value="1"/>
</dbReference>
<sequence length="295" mass="31386">MSDANGIDRTAGIDRVGIVGCGVMGSGIADVCARAGLDVRVVVSSGASMARGRQRLLSSLDRGLRKATITEAERSEAVERVTFTTDLNDLGDRQIVFETAPESESIKLDLFGALDKIVEDPGAILASNTSSIPIIRMARATDRPGQVIGVHFFNPVPVLPLVELIGSLLTEEETRARAEAFVVGTLGKQVIRSPDRAGFVVNALLIPYLLAAVRMVETGFATADVIDKGMVLGCSHPMGPLKLADLIGLDTVASIADALYEEFKDPQYSPPPMLLRMVEGGLLGKKTGRGFHVYP</sequence>
<dbReference type="InterPro" id="IPR022694">
    <property type="entry name" value="3-OHacyl-CoA_DH"/>
</dbReference>
<name>A0ABP6L818_9ACTN</name>
<evidence type="ECO:0000259" key="4">
    <source>
        <dbReference type="Pfam" id="PF00725"/>
    </source>
</evidence>
<keyword evidence="7" id="KW-1185">Reference proteome</keyword>
<evidence type="ECO:0000256" key="2">
    <source>
        <dbReference type="ARBA" id="ARBA00009463"/>
    </source>
</evidence>
<keyword evidence="3" id="KW-0560">Oxidoreductase</keyword>
<comment type="similarity">
    <text evidence="2">Belongs to the 3-hydroxyacyl-CoA dehydrogenase family.</text>
</comment>
<comment type="caution">
    <text evidence="6">The sequence shown here is derived from an EMBL/GenBank/DDBJ whole genome shotgun (WGS) entry which is preliminary data.</text>
</comment>
<organism evidence="6 7">
    <name type="scientific">Streptosporangium longisporum</name>
    <dbReference type="NCBI Taxonomy" id="46187"/>
    <lineage>
        <taxon>Bacteria</taxon>
        <taxon>Bacillati</taxon>
        <taxon>Actinomycetota</taxon>
        <taxon>Actinomycetes</taxon>
        <taxon>Streptosporangiales</taxon>
        <taxon>Streptosporangiaceae</taxon>
        <taxon>Streptosporangium</taxon>
    </lineage>
</organism>
<dbReference type="RefSeq" id="WP_344903816.1">
    <property type="nucleotide sequence ID" value="NZ_BAAAWD010000019.1"/>
</dbReference>
<reference evidence="7" key="1">
    <citation type="journal article" date="2019" name="Int. J. Syst. Evol. Microbiol.">
        <title>The Global Catalogue of Microorganisms (GCM) 10K type strain sequencing project: providing services to taxonomists for standard genome sequencing and annotation.</title>
        <authorList>
            <consortium name="The Broad Institute Genomics Platform"/>
            <consortium name="The Broad Institute Genome Sequencing Center for Infectious Disease"/>
            <person name="Wu L."/>
            <person name="Ma J."/>
        </authorList>
    </citation>
    <scope>NUCLEOTIDE SEQUENCE [LARGE SCALE GENOMIC DNA]</scope>
    <source>
        <strain evidence="7">JCM 3106</strain>
    </source>
</reference>